<reference evidence="1 3" key="2">
    <citation type="submission" date="2018-11" db="EMBL/GenBank/DDBJ databases">
        <authorList>
            <consortium name="Pathogen Informatics"/>
        </authorList>
    </citation>
    <scope>NUCLEOTIDE SEQUENCE [LARGE SCALE GENOMIC DNA]</scope>
</reference>
<sequence>MESMLSITNYFHPIFKKRLVKNQPKAKIISNGILQKIDPQIIPKEIHSEENPIPHYASVYEQKNIPSLKNNSQTITESNTSIYTEIPISSNCANISFPICSKLAVKDFLLKRYRTNLNQKSSIPVVPLIPPHSYKLSGREVSEEISPNHADCAQMQIPHRKRHISFIENVCENNRKVQEFNKRIKFSSGDKKIDDSILVIPNDAKSVENVQSLSCSEIMKESDILEAACATGQYGSVRNRRKEHKEHGFYSYPEDEIEFYLFWHGQPVRKPDGC</sequence>
<organism evidence="2 4">
    <name type="scientific">Dracunculus medinensis</name>
    <name type="common">Guinea worm</name>
    <dbReference type="NCBI Taxonomy" id="318479"/>
    <lineage>
        <taxon>Eukaryota</taxon>
        <taxon>Metazoa</taxon>
        <taxon>Ecdysozoa</taxon>
        <taxon>Nematoda</taxon>
        <taxon>Chromadorea</taxon>
        <taxon>Rhabditida</taxon>
        <taxon>Spirurina</taxon>
        <taxon>Dracunculoidea</taxon>
        <taxon>Dracunculidae</taxon>
        <taxon>Dracunculus</taxon>
    </lineage>
</organism>
<reference evidence="4" key="1">
    <citation type="submission" date="2017-02" db="UniProtKB">
        <authorList>
            <consortium name="WormBaseParasite"/>
        </authorList>
    </citation>
    <scope>IDENTIFICATION</scope>
</reference>
<dbReference type="Proteomes" id="UP000274756">
    <property type="component" value="Unassembled WGS sequence"/>
</dbReference>
<keyword evidence="3" id="KW-1185">Reference proteome</keyword>
<evidence type="ECO:0000313" key="4">
    <source>
        <dbReference type="WBParaSite" id="DME_0000503201-mRNA-1"/>
    </source>
</evidence>
<dbReference type="WBParaSite" id="DME_0000503201-mRNA-1">
    <property type="protein sequence ID" value="DME_0000503201-mRNA-1"/>
    <property type="gene ID" value="DME_0000503201"/>
</dbReference>
<proteinExistence type="predicted"/>
<dbReference type="EMBL" id="UYYG01001173">
    <property type="protein sequence ID" value="VDN58858.1"/>
    <property type="molecule type" value="Genomic_DNA"/>
</dbReference>
<evidence type="ECO:0000313" key="3">
    <source>
        <dbReference type="Proteomes" id="UP000274756"/>
    </source>
</evidence>
<name>A0A0N4UCN1_DRAME</name>
<protein>
    <submittedName>
        <fullName evidence="1 4">Uncharacterized protein</fullName>
    </submittedName>
</protein>
<dbReference type="AlphaFoldDB" id="A0A0N4UCN1"/>
<evidence type="ECO:0000313" key="2">
    <source>
        <dbReference type="Proteomes" id="UP000038040"/>
    </source>
</evidence>
<accession>A0A0N4UCN1</accession>
<evidence type="ECO:0000313" key="1">
    <source>
        <dbReference type="EMBL" id="VDN58858.1"/>
    </source>
</evidence>
<gene>
    <name evidence="1" type="ORF">DME_LOCUS8831</name>
</gene>
<dbReference type="Proteomes" id="UP000038040">
    <property type="component" value="Unplaced"/>
</dbReference>